<gene>
    <name evidence="2" type="ORF">AM493_03875</name>
</gene>
<organism evidence="2 3">
    <name type="scientific">Flavobacterium akiainvivens</name>
    <dbReference type="NCBI Taxonomy" id="1202724"/>
    <lineage>
        <taxon>Bacteria</taxon>
        <taxon>Pseudomonadati</taxon>
        <taxon>Bacteroidota</taxon>
        <taxon>Flavobacteriia</taxon>
        <taxon>Flavobacteriales</taxon>
        <taxon>Flavobacteriaceae</taxon>
        <taxon>Flavobacterium</taxon>
    </lineage>
</organism>
<dbReference type="InterPro" id="IPR036291">
    <property type="entry name" value="NAD(P)-bd_dom_sf"/>
</dbReference>
<evidence type="ECO:0000313" key="2">
    <source>
        <dbReference type="EMBL" id="KOS05267.1"/>
    </source>
</evidence>
<dbReference type="Gene3D" id="3.90.25.10">
    <property type="entry name" value="UDP-galactose 4-epimerase, domain 1"/>
    <property type="match status" value="1"/>
</dbReference>
<protein>
    <recommendedName>
        <fullName evidence="1">NmrA-like domain-containing protein</fullName>
    </recommendedName>
</protein>
<dbReference type="EMBL" id="LIYD01000005">
    <property type="protein sequence ID" value="KOS05267.1"/>
    <property type="molecule type" value="Genomic_DNA"/>
</dbReference>
<feature type="domain" description="NmrA-like" evidence="1">
    <location>
        <begin position="2"/>
        <end position="268"/>
    </location>
</feature>
<dbReference type="CDD" id="cd05269">
    <property type="entry name" value="TMR_SDR_a"/>
    <property type="match status" value="1"/>
</dbReference>
<keyword evidence="3" id="KW-1185">Reference proteome</keyword>
<dbReference type="InterPro" id="IPR008030">
    <property type="entry name" value="NmrA-like"/>
</dbReference>
<evidence type="ECO:0000259" key="1">
    <source>
        <dbReference type="Pfam" id="PF05368"/>
    </source>
</evidence>
<evidence type="ECO:0000313" key="3">
    <source>
        <dbReference type="Proteomes" id="UP000037755"/>
    </source>
</evidence>
<dbReference type="Gene3D" id="3.40.50.720">
    <property type="entry name" value="NAD(P)-binding Rossmann-like Domain"/>
    <property type="match status" value="1"/>
</dbReference>
<dbReference type="Pfam" id="PF05368">
    <property type="entry name" value="NmrA"/>
    <property type="match status" value="1"/>
</dbReference>
<dbReference type="AlphaFoldDB" id="A0A0M8MGG5"/>
<dbReference type="RefSeq" id="WP_054406337.1">
    <property type="nucleotide sequence ID" value="NZ_FOYA01000006.1"/>
</dbReference>
<sequence>MKLLVTGATGSLGSKVINQLKEKTAGENIVAFVRDDNAELAKQYAKEGTELKVGDYADVASLENAFKGIDIIYFISGGDDNLRAQLHKNVVDAATKVGVKHIVYTSSMWKDESAASPLAELVESHLKTEIALKNSGVNYTILKHNLYAEVIEMMIGDKNQLLRSKMFYLPAANGLASFVPKNDLAEAAANILLNPTNYINKVLTFNGSEQITFAEVAEQLSEILNEPIKYISPEVDEFKAQMSKFGVPQHAIEILTTFSVAIADGEFDQESNDLQTVLRRNTTPLSDFLQETYQ</sequence>
<dbReference type="OrthoDB" id="9780595at2"/>
<accession>A0A0M8MGG5</accession>
<dbReference type="PANTHER" id="PTHR47129:SF1">
    <property type="entry name" value="NMRA-LIKE DOMAIN-CONTAINING PROTEIN"/>
    <property type="match status" value="1"/>
</dbReference>
<dbReference type="Proteomes" id="UP000037755">
    <property type="component" value="Unassembled WGS sequence"/>
</dbReference>
<dbReference type="SUPFAM" id="SSF51735">
    <property type="entry name" value="NAD(P)-binding Rossmann-fold domains"/>
    <property type="match status" value="1"/>
</dbReference>
<dbReference type="InterPro" id="IPR052718">
    <property type="entry name" value="NmrA-type_oxidoreductase"/>
</dbReference>
<proteinExistence type="predicted"/>
<comment type="caution">
    <text evidence="2">The sequence shown here is derived from an EMBL/GenBank/DDBJ whole genome shotgun (WGS) entry which is preliminary data.</text>
</comment>
<dbReference type="PATRIC" id="fig|1202724.3.peg.800"/>
<reference evidence="2 3" key="1">
    <citation type="submission" date="2015-08" db="EMBL/GenBank/DDBJ databases">
        <title>Whole genome sequence of Flavobacterium akiainvivens IK-1T, from decaying Wikstroemia oahuensis, an endemic Hawaiian shrub.</title>
        <authorList>
            <person name="Wan X."/>
            <person name="Hou S."/>
            <person name="Saito J."/>
            <person name="Donachie S."/>
        </authorList>
    </citation>
    <scope>NUCLEOTIDE SEQUENCE [LARGE SCALE GENOMIC DNA]</scope>
    <source>
        <strain evidence="2 3">IK-1</strain>
    </source>
</reference>
<name>A0A0M8MGG5_9FLAO</name>
<dbReference type="PANTHER" id="PTHR47129">
    <property type="entry name" value="QUINONE OXIDOREDUCTASE 2"/>
    <property type="match status" value="1"/>
</dbReference>
<dbReference type="STRING" id="1202724.AM493_03875"/>